<dbReference type="Proteomes" id="UP000799438">
    <property type="component" value="Unassembled WGS sequence"/>
</dbReference>
<organism evidence="2 3">
    <name type="scientific">Aplosporella prunicola CBS 121167</name>
    <dbReference type="NCBI Taxonomy" id="1176127"/>
    <lineage>
        <taxon>Eukaryota</taxon>
        <taxon>Fungi</taxon>
        <taxon>Dikarya</taxon>
        <taxon>Ascomycota</taxon>
        <taxon>Pezizomycotina</taxon>
        <taxon>Dothideomycetes</taxon>
        <taxon>Dothideomycetes incertae sedis</taxon>
        <taxon>Botryosphaeriales</taxon>
        <taxon>Aplosporellaceae</taxon>
        <taxon>Aplosporella</taxon>
    </lineage>
</organism>
<gene>
    <name evidence="2" type="ORF">K452DRAFT_322440</name>
</gene>
<dbReference type="EMBL" id="ML995522">
    <property type="protein sequence ID" value="KAF2136387.1"/>
    <property type="molecule type" value="Genomic_DNA"/>
</dbReference>
<evidence type="ECO:0000256" key="1">
    <source>
        <dbReference type="SAM" id="MobiDB-lite"/>
    </source>
</evidence>
<dbReference type="GeneID" id="54302001"/>
<dbReference type="AlphaFoldDB" id="A0A6A6B026"/>
<protein>
    <submittedName>
        <fullName evidence="2">Uncharacterized protein</fullName>
    </submittedName>
</protein>
<proteinExistence type="predicted"/>
<feature type="region of interest" description="Disordered" evidence="1">
    <location>
        <begin position="111"/>
        <end position="134"/>
    </location>
</feature>
<name>A0A6A6B026_9PEZI</name>
<sequence>MSSPDNDPGHDPEYQRILATEQEAQDRRIAWHVQRGTPLPLALAPRAQQFQQLQQLLQPYLTAPPTPNLPTQGYTQSSGTLQTPSARPVQDPPASIFGKTAYQAELDQRDMQHAGRPQTAPAQPAQPNVQIGPPPPWMFAPPRTVAQPAAKNPQDLYNELFGIPTTVTQPAQRNVQTGPIQPAQGQLINLFNPHAVTPPAQNTIQTGIKPAAEVQTAQGQPIGSLNPPAVTPPAQSNLQAHINAESPAVEVQQPPSSNG</sequence>
<keyword evidence="3" id="KW-1185">Reference proteome</keyword>
<accession>A0A6A6B026</accession>
<evidence type="ECO:0000313" key="3">
    <source>
        <dbReference type="Proteomes" id="UP000799438"/>
    </source>
</evidence>
<evidence type="ECO:0000313" key="2">
    <source>
        <dbReference type="EMBL" id="KAF2136387.1"/>
    </source>
</evidence>
<dbReference type="RefSeq" id="XP_033392105.1">
    <property type="nucleotide sequence ID" value="XM_033544505.1"/>
</dbReference>
<feature type="compositionally biased region" description="Low complexity" evidence="1">
    <location>
        <begin position="117"/>
        <end position="127"/>
    </location>
</feature>
<feature type="compositionally biased region" description="Polar residues" evidence="1">
    <location>
        <begin position="69"/>
        <end position="85"/>
    </location>
</feature>
<feature type="region of interest" description="Disordered" evidence="1">
    <location>
        <begin position="61"/>
        <end position="94"/>
    </location>
</feature>
<reference evidence="2" key="1">
    <citation type="journal article" date="2020" name="Stud. Mycol.">
        <title>101 Dothideomycetes genomes: a test case for predicting lifestyles and emergence of pathogens.</title>
        <authorList>
            <person name="Haridas S."/>
            <person name="Albert R."/>
            <person name="Binder M."/>
            <person name="Bloem J."/>
            <person name="Labutti K."/>
            <person name="Salamov A."/>
            <person name="Andreopoulos B."/>
            <person name="Baker S."/>
            <person name="Barry K."/>
            <person name="Bills G."/>
            <person name="Bluhm B."/>
            <person name="Cannon C."/>
            <person name="Castanera R."/>
            <person name="Culley D."/>
            <person name="Daum C."/>
            <person name="Ezra D."/>
            <person name="Gonzalez J."/>
            <person name="Henrissat B."/>
            <person name="Kuo A."/>
            <person name="Liang C."/>
            <person name="Lipzen A."/>
            <person name="Lutzoni F."/>
            <person name="Magnuson J."/>
            <person name="Mondo S."/>
            <person name="Nolan M."/>
            <person name="Ohm R."/>
            <person name="Pangilinan J."/>
            <person name="Park H.-J."/>
            <person name="Ramirez L."/>
            <person name="Alfaro M."/>
            <person name="Sun H."/>
            <person name="Tritt A."/>
            <person name="Yoshinaga Y."/>
            <person name="Zwiers L.-H."/>
            <person name="Turgeon B."/>
            <person name="Goodwin S."/>
            <person name="Spatafora J."/>
            <person name="Crous P."/>
            <person name="Grigoriev I."/>
        </authorList>
    </citation>
    <scope>NUCLEOTIDE SEQUENCE</scope>
    <source>
        <strain evidence="2">CBS 121167</strain>
    </source>
</reference>